<dbReference type="SUPFAM" id="SSF46894">
    <property type="entry name" value="C-terminal effector domain of the bipartite response regulators"/>
    <property type="match status" value="1"/>
</dbReference>
<dbReference type="Pfam" id="PF00196">
    <property type="entry name" value="GerE"/>
    <property type="match status" value="1"/>
</dbReference>
<dbReference type="SMART" id="SM00421">
    <property type="entry name" value="HTH_LUXR"/>
    <property type="match status" value="1"/>
</dbReference>
<dbReference type="PANTHER" id="PTHR44688">
    <property type="entry name" value="DNA-BINDING TRANSCRIPTIONAL ACTIVATOR DEVR_DOSR"/>
    <property type="match status" value="1"/>
</dbReference>
<dbReference type="Gene3D" id="3.30.450.80">
    <property type="entry name" value="Transcription factor LuxR-like, autoinducer-binding domain"/>
    <property type="match status" value="1"/>
</dbReference>
<dbReference type="PROSITE" id="PS50043">
    <property type="entry name" value="HTH_LUXR_2"/>
    <property type="match status" value="1"/>
</dbReference>
<dbReference type="GO" id="GO:0003677">
    <property type="term" value="F:DNA binding"/>
    <property type="evidence" value="ECO:0007669"/>
    <property type="project" value="UniProtKB-KW"/>
</dbReference>
<dbReference type="SUPFAM" id="SSF75516">
    <property type="entry name" value="Pheromone-binding domain of LuxR-like quorum-sensing transcription factors"/>
    <property type="match status" value="1"/>
</dbReference>
<sequence length="246" mass="27672">MDKAALFRFLELDISDASCDEINVLLEDVVDEAGFDFFTLTRQPLLRAEQESLVLAGRWPDGWPEIYVKRKYSVIDPTLRYLGYCQNGFRWREAAAFFEEDPQAKRIMRMLKQAKKFGLEDGYVFPVHGRQGLAGTLTVAGRPVELSAGEVLMFEAVARKALWALLESSNLGVPVSDPANRSHNMTKREIETLSLLAQGYTSGEMGSTLGLSTHTVDWYMNGIQNKLDARNRHHAVAIAFRRGLIS</sequence>
<dbReference type="InterPro" id="IPR016032">
    <property type="entry name" value="Sig_transdc_resp-reg_C-effctor"/>
</dbReference>
<dbReference type="PRINTS" id="PR00038">
    <property type="entry name" value="HTHLUXR"/>
</dbReference>
<evidence type="ECO:0000313" key="5">
    <source>
        <dbReference type="EMBL" id="TDH37615.1"/>
    </source>
</evidence>
<keyword evidence="3" id="KW-0804">Transcription</keyword>
<accession>A0A4V3A774</accession>
<evidence type="ECO:0000259" key="4">
    <source>
        <dbReference type="PROSITE" id="PS50043"/>
    </source>
</evidence>
<gene>
    <name evidence="5" type="ORF">E2A64_00245</name>
</gene>
<dbReference type="GO" id="GO:0006355">
    <property type="term" value="P:regulation of DNA-templated transcription"/>
    <property type="evidence" value="ECO:0007669"/>
    <property type="project" value="InterPro"/>
</dbReference>
<keyword evidence="2" id="KW-0238">DNA-binding</keyword>
<dbReference type="Gene3D" id="1.10.10.10">
    <property type="entry name" value="Winged helix-like DNA-binding domain superfamily/Winged helix DNA-binding domain"/>
    <property type="match status" value="1"/>
</dbReference>
<dbReference type="InterPro" id="IPR036693">
    <property type="entry name" value="TF_LuxR_autoind-bd_dom_sf"/>
</dbReference>
<dbReference type="InterPro" id="IPR036388">
    <property type="entry name" value="WH-like_DNA-bd_sf"/>
</dbReference>
<dbReference type="Proteomes" id="UP000295131">
    <property type="component" value="Unassembled WGS sequence"/>
</dbReference>
<evidence type="ECO:0000256" key="3">
    <source>
        <dbReference type="ARBA" id="ARBA00023163"/>
    </source>
</evidence>
<dbReference type="InterPro" id="IPR005143">
    <property type="entry name" value="TF_LuxR_autoind-bd_dom"/>
</dbReference>
<keyword evidence="1" id="KW-0805">Transcription regulation</keyword>
<reference evidence="5 6" key="1">
    <citation type="journal article" date="2013" name="Int. J. Syst. Evol. Microbiol.">
        <title>Hoeflea suaedae sp. nov., an endophytic bacterium isolated from the root of the halophyte Suaeda maritima.</title>
        <authorList>
            <person name="Chung E.J."/>
            <person name="Park J.A."/>
            <person name="Pramanik P."/>
            <person name="Bibi F."/>
            <person name="Jeon C.O."/>
            <person name="Chung Y.R."/>
        </authorList>
    </citation>
    <scope>NUCLEOTIDE SEQUENCE [LARGE SCALE GENOMIC DNA]</scope>
    <source>
        <strain evidence="5 6">YC6898</strain>
    </source>
</reference>
<dbReference type="RefSeq" id="WP_133282453.1">
    <property type="nucleotide sequence ID" value="NZ_SMSI01000001.1"/>
</dbReference>
<dbReference type="Pfam" id="PF03472">
    <property type="entry name" value="Autoind_bind"/>
    <property type="match status" value="1"/>
</dbReference>
<proteinExistence type="predicted"/>
<dbReference type="OrthoDB" id="3170288at2"/>
<dbReference type="EMBL" id="SMSI01000001">
    <property type="protein sequence ID" value="TDH37615.1"/>
    <property type="molecule type" value="Genomic_DNA"/>
</dbReference>
<dbReference type="InterPro" id="IPR000792">
    <property type="entry name" value="Tscrpt_reg_LuxR_C"/>
</dbReference>
<evidence type="ECO:0000256" key="2">
    <source>
        <dbReference type="ARBA" id="ARBA00023125"/>
    </source>
</evidence>
<dbReference type="AlphaFoldDB" id="A0A4V3A774"/>
<feature type="domain" description="HTH luxR-type" evidence="4">
    <location>
        <begin position="178"/>
        <end position="243"/>
    </location>
</feature>
<evidence type="ECO:0000313" key="6">
    <source>
        <dbReference type="Proteomes" id="UP000295131"/>
    </source>
</evidence>
<keyword evidence="6" id="KW-1185">Reference proteome</keyword>
<dbReference type="PANTHER" id="PTHR44688:SF16">
    <property type="entry name" value="DNA-BINDING TRANSCRIPTIONAL ACTIVATOR DEVR_DOSR"/>
    <property type="match status" value="1"/>
</dbReference>
<evidence type="ECO:0000256" key="1">
    <source>
        <dbReference type="ARBA" id="ARBA00023015"/>
    </source>
</evidence>
<organism evidence="5 6">
    <name type="scientific">Pseudohoeflea suaedae</name>
    <dbReference type="NCBI Taxonomy" id="877384"/>
    <lineage>
        <taxon>Bacteria</taxon>
        <taxon>Pseudomonadati</taxon>
        <taxon>Pseudomonadota</taxon>
        <taxon>Alphaproteobacteria</taxon>
        <taxon>Hyphomicrobiales</taxon>
        <taxon>Rhizobiaceae</taxon>
        <taxon>Pseudohoeflea</taxon>
    </lineage>
</organism>
<dbReference type="CDD" id="cd06170">
    <property type="entry name" value="LuxR_C_like"/>
    <property type="match status" value="1"/>
</dbReference>
<protein>
    <submittedName>
        <fullName evidence="5">LuxR family transcriptional regulator</fullName>
    </submittedName>
</protein>
<name>A0A4V3A774_9HYPH</name>
<comment type="caution">
    <text evidence="5">The sequence shown here is derived from an EMBL/GenBank/DDBJ whole genome shotgun (WGS) entry which is preliminary data.</text>
</comment>